<dbReference type="Gene3D" id="3.40.50.11660">
    <property type="entry name" value="Glycosyl transferase family 10, C-terminal domain"/>
    <property type="match status" value="1"/>
</dbReference>
<dbReference type="RefSeq" id="XP_022087929.1">
    <property type="nucleotide sequence ID" value="XM_022232237.1"/>
</dbReference>
<evidence type="ECO:0000256" key="5">
    <source>
        <dbReference type="ARBA" id="ARBA00022679"/>
    </source>
</evidence>
<keyword evidence="6 11" id="KW-0812">Transmembrane</keyword>
<name>A0A8B7Y417_ACAPL</name>
<evidence type="ECO:0000256" key="7">
    <source>
        <dbReference type="ARBA" id="ARBA00022968"/>
    </source>
</evidence>
<evidence type="ECO:0000256" key="11">
    <source>
        <dbReference type="RuleBase" id="RU003832"/>
    </source>
</evidence>
<protein>
    <recommendedName>
        <fullName evidence="11">Fucosyltransferase</fullName>
        <ecNumber evidence="11">2.4.1.-</ecNumber>
    </recommendedName>
</protein>
<dbReference type="OrthoDB" id="427096at2759"/>
<dbReference type="GeneID" id="110977799"/>
<keyword evidence="14" id="KW-1185">Reference proteome</keyword>
<dbReference type="GO" id="GO:0046920">
    <property type="term" value="F:alpha-(1-&gt;3)-fucosyltransferase activity"/>
    <property type="evidence" value="ECO:0007669"/>
    <property type="project" value="TreeGrafter"/>
</dbReference>
<dbReference type="SUPFAM" id="SSF53756">
    <property type="entry name" value="UDP-Glycosyltransferase/glycogen phosphorylase"/>
    <property type="match status" value="1"/>
</dbReference>
<accession>A0A8B7Y417</accession>
<dbReference type="GO" id="GO:0032580">
    <property type="term" value="C:Golgi cisterna membrane"/>
    <property type="evidence" value="ECO:0007669"/>
    <property type="project" value="UniProtKB-SubCell"/>
</dbReference>
<dbReference type="PANTHER" id="PTHR11929">
    <property type="entry name" value="ALPHA- 1,3 -FUCOSYLTRANSFERASE"/>
    <property type="match status" value="1"/>
</dbReference>
<evidence type="ECO:0000313" key="14">
    <source>
        <dbReference type="Proteomes" id="UP000694845"/>
    </source>
</evidence>
<dbReference type="PANTHER" id="PTHR11929:SF145">
    <property type="entry name" value="ALPHA-(1,3)-FUCOSYLTRANSFERASE FUT-1"/>
    <property type="match status" value="1"/>
</dbReference>
<dbReference type="AlphaFoldDB" id="A0A8B7Y417"/>
<proteinExistence type="inferred from homology"/>
<organism evidence="14 15">
    <name type="scientific">Acanthaster planci</name>
    <name type="common">Crown-of-thorns starfish</name>
    <dbReference type="NCBI Taxonomy" id="133434"/>
    <lineage>
        <taxon>Eukaryota</taxon>
        <taxon>Metazoa</taxon>
        <taxon>Echinodermata</taxon>
        <taxon>Eleutherozoa</taxon>
        <taxon>Asterozoa</taxon>
        <taxon>Asteroidea</taxon>
        <taxon>Valvatacea</taxon>
        <taxon>Valvatida</taxon>
        <taxon>Acanthasteridae</taxon>
        <taxon>Acanthaster</taxon>
    </lineage>
</organism>
<feature type="domain" description="Fucosyltransferase C-terminal" evidence="12">
    <location>
        <begin position="231"/>
        <end position="400"/>
    </location>
</feature>
<keyword evidence="5 11" id="KW-0808">Transferase</keyword>
<keyword evidence="4 11" id="KW-0328">Glycosyltransferase</keyword>
<evidence type="ECO:0000259" key="13">
    <source>
        <dbReference type="Pfam" id="PF17039"/>
    </source>
</evidence>
<keyword evidence="11" id="KW-0333">Golgi apparatus</keyword>
<evidence type="ECO:0000256" key="2">
    <source>
        <dbReference type="ARBA" id="ARBA00004922"/>
    </source>
</evidence>
<feature type="domain" description="Fucosyltransferase N-terminal" evidence="13">
    <location>
        <begin position="117"/>
        <end position="210"/>
    </location>
</feature>
<dbReference type="OMA" id="NSECHEY"/>
<comment type="similarity">
    <text evidence="3 11">Belongs to the glycosyltransferase 10 family.</text>
</comment>
<dbReference type="InterPro" id="IPR055270">
    <property type="entry name" value="Glyco_tran_10_C"/>
</dbReference>
<dbReference type="Proteomes" id="UP000694845">
    <property type="component" value="Unplaced"/>
</dbReference>
<evidence type="ECO:0000313" key="15">
    <source>
        <dbReference type="RefSeq" id="XP_022087929.1"/>
    </source>
</evidence>
<reference evidence="15" key="1">
    <citation type="submission" date="2025-08" db="UniProtKB">
        <authorList>
            <consortium name="RefSeq"/>
        </authorList>
    </citation>
    <scope>IDENTIFICATION</scope>
</reference>
<evidence type="ECO:0000259" key="12">
    <source>
        <dbReference type="Pfam" id="PF00852"/>
    </source>
</evidence>
<gene>
    <name evidence="15" type="primary">LOC110977799</name>
</gene>
<dbReference type="FunFam" id="3.40.50.11660:FF:000004">
    <property type="entry name" value="Glycoprotein 3-alpha-L-fucosyltransferase A"/>
    <property type="match status" value="1"/>
</dbReference>
<evidence type="ECO:0000256" key="3">
    <source>
        <dbReference type="ARBA" id="ARBA00008919"/>
    </source>
</evidence>
<evidence type="ECO:0000256" key="10">
    <source>
        <dbReference type="ARBA" id="ARBA00023180"/>
    </source>
</evidence>
<evidence type="ECO:0000256" key="8">
    <source>
        <dbReference type="ARBA" id="ARBA00022989"/>
    </source>
</evidence>
<evidence type="ECO:0000256" key="4">
    <source>
        <dbReference type="ARBA" id="ARBA00022676"/>
    </source>
</evidence>
<sequence length="446" mass="51169">MASRGLITMLVRKISNNKIAVVLGCLTGTLLWMLTSGMVNSSLSMTASASAAVNRDGSLIGKQLFRRGYQSVLAQGCIKNVLIFGDVKDMEEWPELQAITKIRQREVGGAWNGQIECPAYDCNISLTVGANVSLTDRMDAVVLGMLPKVFKTHLRELVQVEPPTGQTWVYFSTETPFRVTVWSKSLALRQLKYHKMMTYRRDSDVYLPFGYYREHQPNVNRRVPKSHNHAQGKDGLIVWIGSNCFEVTWPRIPFIARLRELLPLKTYGKCGELSCYPQRSERCNIAMRRFKFYLALANSECRDYITEKFWANSLGYNIVPVVYGAPREDFEKVAPPDSFIHVSDFPSLESLAEYLIFLDQDDKLYNSYFEWRKRGVIGHSFPITPTTMCEILPHLYNGTEQEVKRIGDSQWYNGCRKPVQSVNGFVVERQYALYDAWRPWKLLDSR</sequence>
<keyword evidence="8" id="KW-1133">Transmembrane helix</keyword>
<keyword evidence="7" id="KW-0735">Signal-anchor</keyword>
<evidence type="ECO:0000256" key="9">
    <source>
        <dbReference type="ARBA" id="ARBA00023136"/>
    </source>
</evidence>
<dbReference type="Pfam" id="PF00852">
    <property type="entry name" value="Glyco_transf_10"/>
    <property type="match status" value="1"/>
</dbReference>
<comment type="subcellular location">
    <subcellularLocation>
        <location evidence="11">Golgi apparatus</location>
        <location evidence="11">Golgi stack membrane</location>
        <topology evidence="11">Single-pass type II membrane protein</topology>
    </subcellularLocation>
    <subcellularLocation>
        <location evidence="1">Membrane</location>
        <topology evidence="1">Single-pass membrane protein</topology>
    </subcellularLocation>
</comment>
<keyword evidence="10" id="KW-0325">Glycoprotein</keyword>
<evidence type="ECO:0000256" key="1">
    <source>
        <dbReference type="ARBA" id="ARBA00004167"/>
    </source>
</evidence>
<evidence type="ECO:0000256" key="6">
    <source>
        <dbReference type="ARBA" id="ARBA00022692"/>
    </source>
</evidence>
<comment type="pathway">
    <text evidence="2">Protein modification; protein glycosylation.</text>
</comment>
<dbReference type="InterPro" id="IPR038577">
    <property type="entry name" value="GT10-like_C_sf"/>
</dbReference>
<dbReference type="InterPro" id="IPR031481">
    <property type="entry name" value="Glyco_tran_10_N"/>
</dbReference>
<dbReference type="Pfam" id="PF17039">
    <property type="entry name" value="Glyco_tran_10_N"/>
    <property type="match status" value="1"/>
</dbReference>
<dbReference type="KEGG" id="aplc:110977799"/>
<dbReference type="InterPro" id="IPR001503">
    <property type="entry name" value="Glyco_trans_10"/>
</dbReference>
<dbReference type="EC" id="2.4.1.-" evidence="11"/>
<keyword evidence="9" id="KW-0472">Membrane</keyword>
<dbReference type="UniPathway" id="UPA00378"/>